<dbReference type="Proteomes" id="UP000504609">
    <property type="component" value="Unplaced"/>
</dbReference>
<keyword evidence="4" id="KW-0539">Nucleus</keyword>
<dbReference type="PROSITE" id="PS51879">
    <property type="entry name" value="RST"/>
    <property type="match status" value="1"/>
</dbReference>
<gene>
    <name evidence="10" type="primary">LOC111454523</name>
</gene>
<dbReference type="AlphaFoldDB" id="A0A6J1GJV8"/>
<evidence type="ECO:0000256" key="2">
    <source>
        <dbReference type="ARBA" id="ARBA00022473"/>
    </source>
</evidence>
<dbReference type="RefSeq" id="XP_022951790.1">
    <property type="nucleotide sequence ID" value="XM_023096022.1"/>
</dbReference>
<dbReference type="InterPro" id="IPR057823">
    <property type="entry name" value="WWE_RCD1"/>
</dbReference>
<evidence type="ECO:0000259" key="7">
    <source>
        <dbReference type="PROSITE" id="PS51059"/>
    </source>
</evidence>
<evidence type="ECO:0000259" key="6">
    <source>
        <dbReference type="PROSITE" id="PS50918"/>
    </source>
</evidence>
<dbReference type="PANTHER" id="PTHR32263:SF19">
    <property type="entry name" value="OS03G0230300 PROTEIN"/>
    <property type="match status" value="1"/>
</dbReference>
<feature type="region of interest" description="Disordered" evidence="5">
    <location>
        <begin position="207"/>
        <end position="227"/>
    </location>
</feature>
<feature type="domain" description="WWE" evidence="6">
    <location>
        <begin position="91"/>
        <end position="166"/>
    </location>
</feature>
<protein>
    <submittedName>
        <fullName evidence="10">Probable inactive poly [ADP-ribose] polymerase SRO3</fullName>
    </submittedName>
</protein>
<evidence type="ECO:0000313" key="9">
    <source>
        <dbReference type="Proteomes" id="UP000504609"/>
    </source>
</evidence>
<dbReference type="Pfam" id="PF23467">
    <property type="entry name" value="WWE_5"/>
    <property type="match status" value="1"/>
</dbReference>
<evidence type="ECO:0000259" key="8">
    <source>
        <dbReference type="PROSITE" id="PS51879"/>
    </source>
</evidence>
<feature type="domain" description="RST" evidence="8">
    <location>
        <begin position="450"/>
        <end position="519"/>
    </location>
</feature>
<dbReference type="KEGG" id="cmos:111454523"/>
<sequence>MGDWETDTYGSTLSFIASILLVLSKRNFSAGFRSQRLVESMASSKLLMHKQFRKKMVESVAVRAPPKPCSRNPIDSSSCHHLSDSSQSLIQNYSNFKASGLPSRFMFYQDRLWVDFDNRVIGILRAGFSDRNPAIELEIDGSTYLFDMYRMLQIDLETGRQRSVAWIDENGKCFFPKVFIGDESEGNTRSLSNPKIEIEIKIDRKSGKRKREAMEMEEEENEVNSSNEHVEVKPLKIPRVVANDSEAHVWPKAKALSEGDSAYTLVSNFFLPSMKKVDPSSAITSIHQCTRTGPLEKARLDVFQKQNEITTAARGVSNMVYAWYGASATSLAGILAHGFGEPLQVPAADTHGIGVYLSPLGLPHLCSTLSEVDEDGIKHMVLCRVILGNVEKVEAGSQQSHPSSTEFDTGVDDPTCPKRYIVWCSNMNRHILPEYIVSFRSNYRLPGKLGESTDTKYSLVKLLSKMKNSLPTSKVQEVATLFQTFKAGKLGKDVLVKRLRSIAGDDMLLSLIREIRECQ</sequence>
<dbReference type="InterPro" id="IPR004170">
    <property type="entry name" value="WWE_dom"/>
</dbReference>
<dbReference type="SUPFAM" id="SSF56399">
    <property type="entry name" value="ADP-ribosylation"/>
    <property type="match status" value="1"/>
</dbReference>
<keyword evidence="3" id="KW-0346">Stress response</keyword>
<accession>A0A6J1GJV8</accession>
<name>A0A6J1GJV8_CUCMO</name>
<dbReference type="InterPro" id="IPR037197">
    <property type="entry name" value="WWE_dom_sf"/>
</dbReference>
<evidence type="ECO:0000256" key="5">
    <source>
        <dbReference type="SAM" id="MobiDB-lite"/>
    </source>
</evidence>
<keyword evidence="2" id="KW-0217">Developmental protein</keyword>
<dbReference type="InterPro" id="IPR022003">
    <property type="entry name" value="RST"/>
</dbReference>
<dbReference type="InterPro" id="IPR044964">
    <property type="entry name" value="RCD1/SRO1-5"/>
</dbReference>
<dbReference type="Pfam" id="PF12174">
    <property type="entry name" value="RST"/>
    <property type="match status" value="1"/>
</dbReference>
<dbReference type="PANTHER" id="PTHR32263">
    <property type="entry name" value="INACTIVE POLY [ADP-RIBOSE] POLYMERASE SRO4-RELATED"/>
    <property type="match status" value="1"/>
</dbReference>
<reference evidence="10" key="1">
    <citation type="submission" date="2025-08" db="UniProtKB">
        <authorList>
            <consortium name="RefSeq"/>
        </authorList>
    </citation>
    <scope>IDENTIFICATION</scope>
    <source>
        <tissue evidence="10">Young leaves</tissue>
    </source>
</reference>
<evidence type="ECO:0000256" key="4">
    <source>
        <dbReference type="ARBA" id="ARBA00023242"/>
    </source>
</evidence>
<evidence type="ECO:0000256" key="3">
    <source>
        <dbReference type="ARBA" id="ARBA00023016"/>
    </source>
</evidence>
<dbReference type="Gene3D" id="3.90.228.10">
    <property type="match status" value="1"/>
</dbReference>
<dbReference type="GO" id="GO:0003950">
    <property type="term" value="F:NAD+ poly-ADP-ribosyltransferase activity"/>
    <property type="evidence" value="ECO:0007669"/>
    <property type="project" value="InterPro"/>
</dbReference>
<dbReference type="SUPFAM" id="SSF117839">
    <property type="entry name" value="WWE domain"/>
    <property type="match status" value="1"/>
</dbReference>
<dbReference type="GeneID" id="111454523"/>
<organism evidence="9 10">
    <name type="scientific">Cucurbita moschata</name>
    <name type="common">Winter crookneck squash</name>
    <name type="synonym">Cucurbita pepo var. moschata</name>
    <dbReference type="NCBI Taxonomy" id="3662"/>
    <lineage>
        <taxon>Eukaryota</taxon>
        <taxon>Viridiplantae</taxon>
        <taxon>Streptophyta</taxon>
        <taxon>Embryophyta</taxon>
        <taxon>Tracheophyta</taxon>
        <taxon>Spermatophyta</taxon>
        <taxon>Magnoliopsida</taxon>
        <taxon>eudicotyledons</taxon>
        <taxon>Gunneridae</taxon>
        <taxon>Pentapetalae</taxon>
        <taxon>rosids</taxon>
        <taxon>fabids</taxon>
        <taxon>Cucurbitales</taxon>
        <taxon>Cucurbitaceae</taxon>
        <taxon>Cucurbiteae</taxon>
        <taxon>Cucurbita</taxon>
    </lineage>
</organism>
<dbReference type="InterPro" id="IPR012317">
    <property type="entry name" value="Poly(ADP-ribose)pol_cat_dom"/>
</dbReference>
<dbReference type="PROSITE" id="PS51059">
    <property type="entry name" value="PARP_CATALYTIC"/>
    <property type="match status" value="1"/>
</dbReference>
<comment type="subcellular location">
    <subcellularLocation>
        <location evidence="1">Nucleus</location>
    </subcellularLocation>
</comment>
<dbReference type="GO" id="GO:0005634">
    <property type="term" value="C:nucleus"/>
    <property type="evidence" value="ECO:0007669"/>
    <property type="project" value="UniProtKB-SubCell"/>
</dbReference>
<dbReference type="PROSITE" id="PS50918">
    <property type="entry name" value="WWE"/>
    <property type="match status" value="1"/>
</dbReference>
<keyword evidence="9" id="KW-1185">Reference proteome</keyword>
<evidence type="ECO:0000313" key="10">
    <source>
        <dbReference type="RefSeq" id="XP_022951790.1"/>
    </source>
</evidence>
<evidence type="ECO:0000256" key="1">
    <source>
        <dbReference type="ARBA" id="ARBA00004123"/>
    </source>
</evidence>
<proteinExistence type="predicted"/>
<feature type="domain" description="PARP catalytic" evidence="7">
    <location>
        <begin position="239"/>
        <end position="460"/>
    </location>
</feature>